<name>A0A239GFS0_9PSED</name>
<evidence type="ECO:0000259" key="6">
    <source>
        <dbReference type="Pfam" id="PF22740"/>
    </source>
</evidence>
<dbReference type="Proteomes" id="UP000198309">
    <property type="component" value="Unassembled WGS sequence"/>
</dbReference>
<evidence type="ECO:0000313" key="9">
    <source>
        <dbReference type="Proteomes" id="UP000198309"/>
    </source>
</evidence>
<dbReference type="InterPro" id="IPR027417">
    <property type="entry name" value="P-loop_NTPase"/>
</dbReference>
<evidence type="ECO:0000256" key="4">
    <source>
        <dbReference type="HAMAP-Rule" id="MF_00636"/>
    </source>
</evidence>
<dbReference type="EMBL" id="FNEC01000017">
    <property type="protein sequence ID" value="SDJ47327.1"/>
    <property type="molecule type" value="Genomic_DNA"/>
</dbReference>
<dbReference type="InterPro" id="IPR053930">
    <property type="entry name" value="RapZ-like_N"/>
</dbReference>
<dbReference type="AlphaFoldDB" id="A0A239GFS0"/>
<dbReference type="GO" id="GO:0005524">
    <property type="term" value="F:ATP binding"/>
    <property type="evidence" value="ECO:0007669"/>
    <property type="project" value="UniProtKB-UniRule"/>
</dbReference>
<sequence>MRLIIVSGRSGSGKSTALNVLEDSGFYCIDNLPASLLPDLAQRALLHTELMHPQVAVSIDARNLPSQLKRFPELLQEARDKHIQCDVLYLDADDETLLKRFSETRRRHPLTTDNRSLAEAIADEEQLLSPIADLADLKLNTTNLNLYQLRDVIKLRLLNKPEPGTAFLVESFGFKRGMPVDADLVFDVRCLPNPYWKPELREQSGLDKDVQQYLAEQPDVEEMYQDTLGYLNKWLPRFAASNRAYVTIAIGCTGGHHRSVYLAERIGSALRATLKNVQIRHRDLS</sequence>
<feature type="binding site" evidence="4">
    <location>
        <begin position="60"/>
        <end position="63"/>
    </location>
    <ligand>
        <name>GTP</name>
        <dbReference type="ChEBI" id="CHEBI:37565"/>
    </ligand>
</feature>
<dbReference type="HAMAP" id="MF_00636">
    <property type="entry name" value="RapZ_like"/>
    <property type="match status" value="1"/>
</dbReference>
<dbReference type="Pfam" id="PF22740">
    <property type="entry name" value="PapZ_C"/>
    <property type="match status" value="1"/>
</dbReference>
<keyword evidence="2 4" id="KW-0067">ATP-binding</keyword>
<dbReference type="InterPro" id="IPR053931">
    <property type="entry name" value="RapZ_C"/>
</dbReference>
<dbReference type="NCBIfam" id="NF003828">
    <property type="entry name" value="PRK05416.1"/>
    <property type="match status" value="1"/>
</dbReference>
<feature type="binding site" evidence="4">
    <location>
        <begin position="8"/>
        <end position="15"/>
    </location>
    <ligand>
        <name>ATP</name>
        <dbReference type="ChEBI" id="CHEBI:30616"/>
    </ligand>
</feature>
<dbReference type="Gene3D" id="3.40.50.300">
    <property type="entry name" value="P-loop containing nucleotide triphosphate hydrolases"/>
    <property type="match status" value="1"/>
</dbReference>
<feature type="domain" description="RapZ C-terminal" evidence="6">
    <location>
        <begin position="168"/>
        <end position="284"/>
    </location>
</feature>
<evidence type="ECO:0000313" key="10">
    <source>
        <dbReference type="Proteomes" id="UP000199693"/>
    </source>
</evidence>
<dbReference type="InterPro" id="IPR005337">
    <property type="entry name" value="RapZ-like"/>
</dbReference>
<reference evidence="8 9" key="2">
    <citation type="submission" date="2017-06" db="EMBL/GenBank/DDBJ databases">
        <authorList>
            <person name="Varghese N."/>
            <person name="Submissions S."/>
        </authorList>
    </citation>
    <scope>NUCLEOTIDE SEQUENCE [LARGE SCALE GENOMIC DNA]</scope>
    <source>
        <strain evidence="8 9">RLD-1</strain>
    </source>
</reference>
<accession>A0A239GFS0</accession>
<keyword evidence="3 4" id="KW-0342">GTP-binding</keyword>
<gene>
    <name evidence="7" type="ORF">SAMN05216189_1017108</name>
    <name evidence="8" type="ORF">SAMN06295949_105135</name>
</gene>
<keyword evidence="9" id="KW-1185">Reference proteome</keyword>
<protein>
    <submittedName>
        <fullName evidence="7">UPF0042 nucleotide-binding protein</fullName>
    </submittedName>
</protein>
<evidence type="ECO:0000256" key="1">
    <source>
        <dbReference type="ARBA" id="ARBA00022741"/>
    </source>
</evidence>
<feature type="domain" description="RapZ-like N-terminal" evidence="5">
    <location>
        <begin position="1"/>
        <end position="158"/>
    </location>
</feature>
<dbReference type="PIRSF" id="PIRSF005052">
    <property type="entry name" value="P-loopkin"/>
    <property type="match status" value="1"/>
</dbReference>
<dbReference type="Pfam" id="PF03668">
    <property type="entry name" value="RapZ-like_N"/>
    <property type="match status" value="1"/>
</dbReference>
<evidence type="ECO:0000313" key="7">
    <source>
        <dbReference type="EMBL" id="SDJ47327.1"/>
    </source>
</evidence>
<keyword evidence="1 4" id="KW-0547">Nucleotide-binding</keyword>
<evidence type="ECO:0000256" key="2">
    <source>
        <dbReference type="ARBA" id="ARBA00022840"/>
    </source>
</evidence>
<organism evidence="7 10">
    <name type="scientific">Pseudomonas delhiensis</name>
    <dbReference type="NCBI Taxonomy" id="366289"/>
    <lineage>
        <taxon>Bacteria</taxon>
        <taxon>Pseudomonadati</taxon>
        <taxon>Pseudomonadota</taxon>
        <taxon>Gammaproteobacteria</taxon>
        <taxon>Pseudomonadales</taxon>
        <taxon>Pseudomonadaceae</taxon>
        <taxon>Pseudomonas</taxon>
    </lineage>
</organism>
<reference evidence="7 10" key="1">
    <citation type="submission" date="2016-10" db="EMBL/GenBank/DDBJ databases">
        <authorList>
            <person name="de Groot N.N."/>
        </authorList>
    </citation>
    <scope>NUCLEOTIDE SEQUENCE [LARGE SCALE GENOMIC DNA]</scope>
    <source>
        <strain evidence="7 10">CCM 7361</strain>
    </source>
</reference>
<evidence type="ECO:0000256" key="3">
    <source>
        <dbReference type="ARBA" id="ARBA00023134"/>
    </source>
</evidence>
<dbReference type="PANTHER" id="PTHR30448:SF0">
    <property type="entry name" value="RNASE ADAPTER PROTEIN RAPZ"/>
    <property type="match status" value="1"/>
</dbReference>
<dbReference type="RefSeq" id="WP_089390613.1">
    <property type="nucleotide sequence ID" value="NZ_FNEC01000017.1"/>
</dbReference>
<dbReference type="GO" id="GO:0005525">
    <property type="term" value="F:GTP binding"/>
    <property type="evidence" value="ECO:0007669"/>
    <property type="project" value="UniProtKB-UniRule"/>
</dbReference>
<dbReference type="Proteomes" id="UP000199693">
    <property type="component" value="Unassembled WGS sequence"/>
</dbReference>
<dbReference type="SUPFAM" id="SSF52540">
    <property type="entry name" value="P-loop containing nucleoside triphosphate hydrolases"/>
    <property type="match status" value="1"/>
</dbReference>
<dbReference type="PANTHER" id="PTHR30448">
    <property type="entry name" value="RNASE ADAPTER PROTEIN RAPZ"/>
    <property type="match status" value="1"/>
</dbReference>
<evidence type="ECO:0000313" key="8">
    <source>
        <dbReference type="EMBL" id="SNS67989.1"/>
    </source>
</evidence>
<dbReference type="EMBL" id="FZPC01000005">
    <property type="protein sequence ID" value="SNS67989.1"/>
    <property type="molecule type" value="Genomic_DNA"/>
</dbReference>
<evidence type="ECO:0000259" key="5">
    <source>
        <dbReference type="Pfam" id="PF03668"/>
    </source>
</evidence>
<proteinExistence type="inferred from homology"/>